<evidence type="ECO:0000313" key="3">
    <source>
        <dbReference type="Proteomes" id="UP000037505"/>
    </source>
</evidence>
<dbReference type="OrthoDB" id="2098436at2759"/>
<dbReference type="Proteomes" id="UP000037505">
    <property type="component" value="Unassembled WGS sequence"/>
</dbReference>
<dbReference type="InterPro" id="IPR039254">
    <property type="entry name" value="Rds1"/>
</dbReference>
<protein>
    <submittedName>
        <fullName evidence="2">Uncharacterized protein</fullName>
    </submittedName>
</protein>
<dbReference type="RefSeq" id="XP_015409125.1">
    <property type="nucleotide sequence ID" value="XM_015549861.1"/>
</dbReference>
<dbReference type="AlphaFoldDB" id="A0A0L1J903"/>
<comment type="caution">
    <text evidence="2">The sequence shown here is derived from an EMBL/GenBank/DDBJ whole genome shotgun (WGS) entry which is preliminary data.</text>
</comment>
<reference evidence="2 3" key="1">
    <citation type="submission" date="2014-06" db="EMBL/GenBank/DDBJ databases">
        <title>The Genome of the Aflatoxigenic Filamentous Fungus Aspergillus nomius.</title>
        <authorList>
            <person name="Moore M.G."/>
            <person name="Shannon B.M."/>
            <person name="Brian M.M."/>
        </authorList>
    </citation>
    <scope>NUCLEOTIDE SEQUENCE [LARGE SCALE GENOMIC DNA]</scope>
    <source>
        <strain evidence="2 3">NRRL 13137</strain>
    </source>
</reference>
<dbReference type="PANTHER" id="PTHR38705:SF1">
    <property type="entry name" value="PROTEIN RDS1"/>
    <property type="match status" value="1"/>
</dbReference>
<dbReference type="EMBL" id="JNOM01000058">
    <property type="protein sequence ID" value="KNG88202.1"/>
    <property type="molecule type" value="Genomic_DNA"/>
</dbReference>
<dbReference type="PANTHER" id="PTHR38705">
    <property type="entry name" value="PROTEIN RDS1"/>
    <property type="match status" value="1"/>
</dbReference>
<evidence type="ECO:0000256" key="1">
    <source>
        <dbReference type="SAM" id="MobiDB-lite"/>
    </source>
</evidence>
<proteinExistence type="predicted"/>
<keyword evidence="3" id="KW-1185">Reference proteome</keyword>
<organism evidence="2 3">
    <name type="scientific">Aspergillus nomiae NRRL (strain ATCC 15546 / NRRL 13137 / CBS 260.88 / M93)</name>
    <dbReference type="NCBI Taxonomy" id="1509407"/>
    <lineage>
        <taxon>Eukaryota</taxon>
        <taxon>Fungi</taxon>
        <taxon>Dikarya</taxon>
        <taxon>Ascomycota</taxon>
        <taxon>Pezizomycotina</taxon>
        <taxon>Eurotiomycetes</taxon>
        <taxon>Eurotiomycetidae</taxon>
        <taxon>Eurotiales</taxon>
        <taxon>Aspergillaceae</taxon>
        <taxon>Aspergillus</taxon>
        <taxon>Aspergillus subgen. Circumdati</taxon>
    </lineage>
</organism>
<dbReference type="GeneID" id="26806408"/>
<accession>A0A0L1J903</accession>
<sequence>MSRLTPINIWFENGWPQSWQWTMLAPHIRCCPEGTTHLAWQNFPTLQILNNTNTNRLSPDETPNNGSETVSKRNTDPSVSDISKDESCLNQDAVGKNCASAIAHSRSEPLSYSGKQAFLEWKAPGKSVGPNNSYITTTTAGEPKFVVWSSQLNLTYSPLTVTGDNTGYTYPPEHFVYGDDGIINGTMAIMLTDLDLFVTPFNLTILNPHLVALGLYMTGQAELWEVIQHHAR</sequence>
<feature type="compositionally biased region" description="Polar residues" evidence="1">
    <location>
        <begin position="51"/>
        <end position="69"/>
    </location>
</feature>
<dbReference type="STRING" id="1509407.A0A0L1J903"/>
<name>A0A0L1J903_ASPN3</name>
<feature type="region of interest" description="Disordered" evidence="1">
    <location>
        <begin position="51"/>
        <end position="86"/>
    </location>
</feature>
<gene>
    <name evidence="2" type="ORF">ANOM_004604</name>
</gene>
<evidence type="ECO:0000313" key="2">
    <source>
        <dbReference type="EMBL" id="KNG88202.1"/>
    </source>
</evidence>